<sequence>MKCNEEISVEDVQEVYSGAEMRLWELLMGEQIHVGGLESSMELAEKAGIQAGSRGVDLCCCTGAGMKFLVRMCGVESMVGIDVTEMMVAEARERAHQEGLAERLEFVHADACATGLADGMYDFVWGEDAWCYVKDKDTLIVEAVRLVRDGGEIAFTDWVEGAVAMNENEAERFLRFMKFANVQDVDGYAGLLEATGCEVEIAEDTGRFAGCCDLYIDSVRRQYMYDALKILGFDMDALGAVAEEMCFLRDMAKAGKICQALFVAKKKG</sequence>
<name>A0A1U9NL28_9BACT</name>
<dbReference type="RefSeq" id="WP_169853045.1">
    <property type="nucleotide sequence ID" value="NZ_CP019791.1"/>
</dbReference>
<dbReference type="SUPFAM" id="SSF53335">
    <property type="entry name" value="S-adenosyl-L-methionine-dependent methyltransferases"/>
    <property type="match status" value="1"/>
</dbReference>
<proteinExistence type="predicted"/>
<dbReference type="EC" id="2.1.1.164" evidence="3"/>
<dbReference type="InterPro" id="IPR013216">
    <property type="entry name" value="Methyltransf_11"/>
</dbReference>
<protein>
    <submittedName>
        <fullName evidence="3">Demethylrebeccamycin-D-glucose O-methyltransferase</fullName>
        <ecNumber evidence="3">2.1.1.164</ecNumber>
    </submittedName>
</protein>
<dbReference type="EMBL" id="CP019791">
    <property type="protein sequence ID" value="AQT68216.1"/>
    <property type="molecule type" value="Genomic_DNA"/>
</dbReference>
<dbReference type="GO" id="GO:0032259">
    <property type="term" value="P:methylation"/>
    <property type="evidence" value="ECO:0007669"/>
    <property type="project" value="UniProtKB-KW"/>
</dbReference>
<dbReference type="GO" id="GO:0102082">
    <property type="term" value="F:demethylrebeccamycin--D-glucose O-methyltransferase activity"/>
    <property type="evidence" value="ECO:0007669"/>
    <property type="project" value="UniProtKB-EC"/>
</dbReference>
<dbReference type="STRING" id="1936003.STSP2_01372"/>
<organism evidence="3 4">
    <name type="scientific">Anaerohalosphaera lusitana</name>
    <dbReference type="NCBI Taxonomy" id="1936003"/>
    <lineage>
        <taxon>Bacteria</taxon>
        <taxon>Pseudomonadati</taxon>
        <taxon>Planctomycetota</taxon>
        <taxon>Phycisphaerae</taxon>
        <taxon>Sedimentisphaerales</taxon>
        <taxon>Anaerohalosphaeraceae</taxon>
        <taxon>Anaerohalosphaera</taxon>
    </lineage>
</organism>
<keyword evidence="4" id="KW-1185">Reference proteome</keyword>
<gene>
    <name evidence="3" type="primary">rebM_2</name>
    <name evidence="3" type="ORF">STSP2_01372</name>
</gene>
<evidence type="ECO:0000256" key="1">
    <source>
        <dbReference type="ARBA" id="ARBA00022679"/>
    </source>
</evidence>
<dbReference type="InterPro" id="IPR029063">
    <property type="entry name" value="SAM-dependent_MTases_sf"/>
</dbReference>
<dbReference type="GO" id="GO:0008757">
    <property type="term" value="F:S-adenosylmethionine-dependent methyltransferase activity"/>
    <property type="evidence" value="ECO:0007669"/>
    <property type="project" value="InterPro"/>
</dbReference>
<evidence type="ECO:0000313" key="3">
    <source>
        <dbReference type="EMBL" id="AQT68216.1"/>
    </source>
</evidence>
<dbReference type="Proteomes" id="UP000189674">
    <property type="component" value="Chromosome"/>
</dbReference>
<evidence type="ECO:0000313" key="4">
    <source>
        <dbReference type="Proteomes" id="UP000189674"/>
    </source>
</evidence>
<keyword evidence="3" id="KW-0489">Methyltransferase</keyword>
<dbReference type="PANTHER" id="PTHR44068:SF11">
    <property type="entry name" value="GERANYL DIPHOSPHATE 2-C-METHYLTRANSFERASE"/>
    <property type="match status" value="1"/>
</dbReference>
<accession>A0A1U9NL28</accession>
<dbReference type="InterPro" id="IPR050447">
    <property type="entry name" value="Erg6_SMT_methyltransf"/>
</dbReference>
<evidence type="ECO:0000259" key="2">
    <source>
        <dbReference type="Pfam" id="PF08241"/>
    </source>
</evidence>
<dbReference type="Gene3D" id="3.40.50.150">
    <property type="entry name" value="Vaccinia Virus protein VP39"/>
    <property type="match status" value="1"/>
</dbReference>
<dbReference type="CDD" id="cd02440">
    <property type="entry name" value="AdoMet_MTases"/>
    <property type="match status" value="1"/>
</dbReference>
<dbReference type="Pfam" id="PF08241">
    <property type="entry name" value="Methyltransf_11"/>
    <property type="match status" value="1"/>
</dbReference>
<dbReference type="KEGG" id="alus:STSP2_01372"/>
<keyword evidence="1 3" id="KW-0808">Transferase</keyword>
<dbReference type="AlphaFoldDB" id="A0A1U9NL28"/>
<dbReference type="PANTHER" id="PTHR44068">
    <property type="entry name" value="ZGC:194242"/>
    <property type="match status" value="1"/>
</dbReference>
<feature type="domain" description="Methyltransferase type 11" evidence="2">
    <location>
        <begin position="56"/>
        <end position="155"/>
    </location>
</feature>
<reference evidence="4" key="1">
    <citation type="submission" date="2017-02" db="EMBL/GenBank/DDBJ databases">
        <title>Comparative genomics and description of representatives of a novel lineage of planctomycetes thriving in anoxic sediments.</title>
        <authorList>
            <person name="Spring S."/>
            <person name="Bunk B."/>
            <person name="Sproer C."/>
        </authorList>
    </citation>
    <scope>NUCLEOTIDE SEQUENCE [LARGE SCALE GENOMIC DNA]</scope>
    <source>
        <strain evidence="4">ST-NAGAB-D1</strain>
    </source>
</reference>